<dbReference type="eggNOG" id="COG1397">
    <property type="taxonomic scope" value="Bacteria"/>
</dbReference>
<accession>F0S2P9</accession>
<evidence type="ECO:0000313" key="5">
    <source>
        <dbReference type="Proteomes" id="UP000007102"/>
    </source>
</evidence>
<feature type="binding site" evidence="3">
    <location>
        <position position="278"/>
    </location>
    <ligand>
        <name>Mg(2+)</name>
        <dbReference type="ChEBI" id="CHEBI:18420"/>
        <label>1</label>
    </ligand>
</feature>
<dbReference type="PANTHER" id="PTHR16222">
    <property type="entry name" value="ADP-RIBOSYLGLYCOHYDROLASE"/>
    <property type="match status" value="1"/>
</dbReference>
<evidence type="ECO:0000256" key="1">
    <source>
        <dbReference type="ARBA" id="ARBA00010702"/>
    </source>
</evidence>
<reference evidence="4 5" key="1">
    <citation type="journal article" date="2011" name="Stand. Genomic Sci.">
        <title>Complete genome sequence of the thermophilic sulfur-reducer Desulfurobacterium thermolithotrophum type strain (BSA(T)) from a deep-sea hydrothermal vent.</title>
        <authorList>
            <person name="Goker M."/>
            <person name="Daligault H."/>
            <person name="Mwirichia R."/>
            <person name="Lapidus A."/>
            <person name="Lucas S."/>
            <person name="Deshpande S."/>
            <person name="Pagani I."/>
            <person name="Tapia R."/>
            <person name="Cheng J.F."/>
            <person name="Goodwin L."/>
            <person name="Pitluck S."/>
            <person name="Liolios K."/>
            <person name="Ivanova N."/>
            <person name="Mavromatis K."/>
            <person name="Mikhailova N."/>
            <person name="Pati A."/>
            <person name="Chen A."/>
            <person name="Palaniappan K."/>
            <person name="Han C."/>
            <person name="Land M."/>
            <person name="Hauser L."/>
            <person name="Pan C."/>
            <person name="Brambilla E.M."/>
            <person name="Rohde M."/>
            <person name="Spring S."/>
            <person name="Sikorski J."/>
            <person name="Wirth R."/>
            <person name="Detter J.C."/>
            <person name="Woyke T."/>
            <person name="Bristow J."/>
            <person name="Eisen J.A."/>
            <person name="Markowitz V."/>
            <person name="Hugenholtz P."/>
            <person name="Kyrpides N.C."/>
            <person name="Klenk H.P."/>
        </authorList>
    </citation>
    <scope>NUCLEOTIDE SEQUENCE [LARGE SCALE GENOMIC DNA]</scope>
    <source>
        <strain evidence="5">DSM 11699 / BSA</strain>
    </source>
</reference>
<protein>
    <submittedName>
        <fullName evidence="4">ADP-ribosylation/Crystallin J1</fullName>
    </submittedName>
</protein>
<dbReference type="RefSeq" id="WP_013638079.1">
    <property type="nucleotide sequence ID" value="NC_015185.1"/>
</dbReference>
<dbReference type="InterPro" id="IPR005502">
    <property type="entry name" value="Ribosyl_crysJ1"/>
</dbReference>
<dbReference type="InterPro" id="IPR036705">
    <property type="entry name" value="Ribosyl_crysJ1_sf"/>
</dbReference>
<name>F0S2P9_DESTD</name>
<keyword evidence="2" id="KW-0378">Hydrolase</keyword>
<comment type="similarity">
    <text evidence="1">Belongs to the ADP-ribosylglycohydrolase family.</text>
</comment>
<dbReference type="PANTHER" id="PTHR16222:SF24">
    <property type="entry name" value="ADP-RIBOSYLHYDROLASE ARH3"/>
    <property type="match status" value="1"/>
</dbReference>
<dbReference type="OrthoDB" id="9798107at2"/>
<feature type="binding site" evidence="3">
    <location>
        <position position="62"/>
    </location>
    <ligand>
        <name>Mg(2+)</name>
        <dbReference type="ChEBI" id="CHEBI:18420"/>
        <label>1</label>
    </ligand>
</feature>
<sequence length="322" mass="34894">METLYEKIKGATLGAAIGDALGTLVEEMDRDTVKKAYGGAIIGFTEPSPLSVCPYLKKGQYSHETQIFLLALEVFAEKGRFDEELYINKLIEWVKDEKSHRYPAGSHINAALAYASGADGAEARVKSADIDGAIPALAAGIFRWDSSYESYEEGAKIASITHNDETLIDTAGVLAVAASEVIGGRVILSTKEDRIGFVEVLRSFAQTEIVRAYLDMVTQVILKGIESIDDLIVLLGNGSFAPEAFSIALFIAMENNNSYRKGVLKAVNSYGDFGGDTDAIAFITGGLIGGYLGVSAIPQDWLNCLENSNYFDLILRKLMDKF</sequence>
<evidence type="ECO:0000256" key="2">
    <source>
        <dbReference type="ARBA" id="ARBA00022801"/>
    </source>
</evidence>
<comment type="cofactor">
    <cofactor evidence="3">
        <name>Mg(2+)</name>
        <dbReference type="ChEBI" id="CHEBI:18420"/>
    </cofactor>
    <text evidence="3">Binds 2 magnesium ions per subunit.</text>
</comment>
<dbReference type="GO" id="GO:0046872">
    <property type="term" value="F:metal ion binding"/>
    <property type="evidence" value="ECO:0007669"/>
    <property type="project" value="UniProtKB-KW"/>
</dbReference>
<organism evidence="4 5">
    <name type="scientific">Desulfurobacterium thermolithotrophum (strain DSM 11699 / BSA)</name>
    <dbReference type="NCBI Taxonomy" id="868864"/>
    <lineage>
        <taxon>Bacteria</taxon>
        <taxon>Pseudomonadati</taxon>
        <taxon>Aquificota</taxon>
        <taxon>Aquificia</taxon>
        <taxon>Desulfurobacteriales</taxon>
        <taxon>Desulfurobacteriaceae</taxon>
        <taxon>Desulfurobacterium</taxon>
    </lineage>
</organism>
<dbReference type="KEGG" id="dte:Dester_0467"/>
<dbReference type="Proteomes" id="UP000007102">
    <property type="component" value="Chromosome"/>
</dbReference>
<dbReference type="FunCoup" id="F0S2P9">
    <property type="interactions" value="138"/>
</dbReference>
<dbReference type="Pfam" id="PF03747">
    <property type="entry name" value="ADP_ribosyl_GH"/>
    <property type="match status" value="1"/>
</dbReference>
<dbReference type="InParanoid" id="F0S2P9"/>
<keyword evidence="5" id="KW-1185">Reference proteome</keyword>
<reference evidence="5" key="2">
    <citation type="submission" date="2011-02" db="EMBL/GenBank/DDBJ databases">
        <title>The complete genome of Desulfurobacterium thermolithotrophum DSM 11699.</title>
        <authorList>
            <consortium name="US DOE Joint Genome Institute (JGI-PGF)"/>
            <person name="Lucas S."/>
            <person name="Copeland A."/>
            <person name="Lapidus A."/>
            <person name="Bruce D."/>
            <person name="Goodwin L."/>
            <person name="Pitluck S."/>
            <person name="Kyrpides N."/>
            <person name="Mavromatis K."/>
            <person name="Pagani I."/>
            <person name="Ivanova N."/>
            <person name="Mikhailova N."/>
            <person name="Daligault H."/>
            <person name="Detter J.C."/>
            <person name="Tapia R."/>
            <person name="Han C."/>
            <person name="Land M."/>
            <person name="Hauser L."/>
            <person name="Markowitz V."/>
            <person name="Cheng J.-F."/>
            <person name="Hugenholtz P."/>
            <person name="Woyke T."/>
            <person name="Wu D."/>
            <person name="Spring S."/>
            <person name="Brambilla E."/>
            <person name="Klenk H.-P."/>
            <person name="Eisen J.A."/>
        </authorList>
    </citation>
    <scope>NUCLEOTIDE SEQUENCE [LARGE SCALE GENOMIC DNA]</scope>
    <source>
        <strain evidence="5">DSM 11699 / BSA</strain>
    </source>
</reference>
<dbReference type="Gene3D" id="1.10.4080.10">
    <property type="entry name" value="ADP-ribosylation/Crystallin J1"/>
    <property type="match status" value="1"/>
</dbReference>
<dbReference type="InterPro" id="IPR050792">
    <property type="entry name" value="ADP-ribosylglycohydrolase"/>
</dbReference>
<dbReference type="AlphaFoldDB" id="F0S2P9"/>
<evidence type="ECO:0000313" key="4">
    <source>
        <dbReference type="EMBL" id="ADY73121.1"/>
    </source>
</evidence>
<keyword evidence="3" id="KW-0479">Metal-binding</keyword>
<keyword evidence="3" id="KW-0460">Magnesium</keyword>
<dbReference type="HOGENOM" id="CLU_024566_7_0_0"/>
<dbReference type="EMBL" id="CP002543">
    <property type="protein sequence ID" value="ADY73121.1"/>
    <property type="molecule type" value="Genomic_DNA"/>
</dbReference>
<dbReference type="SUPFAM" id="SSF101478">
    <property type="entry name" value="ADP-ribosylglycohydrolase"/>
    <property type="match status" value="1"/>
</dbReference>
<dbReference type="GO" id="GO:0016787">
    <property type="term" value="F:hydrolase activity"/>
    <property type="evidence" value="ECO:0007669"/>
    <property type="project" value="UniProtKB-KW"/>
</dbReference>
<feature type="binding site" evidence="3">
    <location>
        <position position="276"/>
    </location>
    <ligand>
        <name>Mg(2+)</name>
        <dbReference type="ChEBI" id="CHEBI:18420"/>
        <label>1</label>
    </ligand>
</feature>
<proteinExistence type="inferred from homology"/>
<dbReference type="STRING" id="868864.Dester_0467"/>
<evidence type="ECO:0000256" key="3">
    <source>
        <dbReference type="PIRSR" id="PIRSR605502-1"/>
    </source>
</evidence>
<gene>
    <name evidence="4" type="ordered locus">Dester_0467</name>
</gene>